<keyword evidence="10" id="KW-1185">Reference proteome</keyword>
<dbReference type="PANTHER" id="PTHR22930:SF85">
    <property type="entry name" value="GH03217P-RELATED"/>
    <property type="match status" value="1"/>
</dbReference>
<comment type="subcellular location">
    <subcellularLocation>
        <location evidence="2">Nucleus</location>
    </subcellularLocation>
</comment>
<comment type="similarity">
    <text evidence="3">Belongs to the HARBI1 family.</text>
</comment>
<feature type="domain" description="DDE Tnp4" evidence="9">
    <location>
        <begin position="214"/>
        <end position="376"/>
    </location>
</feature>
<protein>
    <submittedName>
        <fullName evidence="11">Nuclease HARBI1</fullName>
    </submittedName>
</protein>
<evidence type="ECO:0000259" key="9">
    <source>
        <dbReference type="Pfam" id="PF13359"/>
    </source>
</evidence>
<accession>A0ABM1JPN1</accession>
<sequence>MVSITILLQMILEVLHMMISSTEALIEVLTQYLHLSRRRRERRRRTDLQALSHAPSRYNRRASIRAWAPVIAAHTVPRRWWVKDRSEDWWDNTVMATWIDEDWLKNFRMSRATFFELAGTLRHRLERQNTRIRPSIPVEKRLAITLWYLANQEYFRNLRHQFGVGLSTAFIIMKEGCRAILEELFKKKVCLPNEVGSIMDGFARMGFPNCIGALDGSHIPVAPPAQRAHIYKNRKGGHSILLQGAVDHRGRFIDAEIGKSGRNHDSSVFRSSKLCRAMDGGVFVPGNPTITVNGVTIPPLMLADGGYPIRGWLMTPFRSPTAHMEKVFNKRHAKARVVVERAFGRLKSRWSCLTKRLRVKEEDFTPITAACVVLHNICEEKGHLAESLGAGDIPLLPVPPPDVLSDRRHKTRGERVRAALMTVVCNEE</sequence>
<dbReference type="RefSeq" id="XP_015263418.1">
    <property type="nucleotide sequence ID" value="XM_015407932.1"/>
</dbReference>
<evidence type="ECO:0000313" key="11">
    <source>
        <dbReference type="RefSeq" id="XP_015263418.1"/>
    </source>
</evidence>
<comment type="cofactor">
    <cofactor evidence="1">
        <name>a divalent metal cation</name>
        <dbReference type="ChEBI" id="CHEBI:60240"/>
    </cofactor>
</comment>
<dbReference type="PANTHER" id="PTHR22930">
    <property type="match status" value="1"/>
</dbReference>
<feature type="signal peptide" evidence="8">
    <location>
        <begin position="1"/>
        <end position="24"/>
    </location>
</feature>
<evidence type="ECO:0000313" key="10">
    <source>
        <dbReference type="Proteomes" id="UP000694871"/>
    </source>
</evidence>
<evidence type="ECO:0000256" key="7">
    <source>
        <dbReference type="ARBA" id="ARBA00023242"/>
    </source>
</evidence>
<evidence type="ECO:0000256" key="4">
    <source>
        <dbReference type="ARBA" id="ARBA00022722"/>
    </source>
</evidence>
<dbReference type="InterPro" id="IPR027806">
    <property type="entry name" value="HARBI1_dom"/>
</dbReference>
<organism evidence="10 11">
    <name type="scientific">Gekko japonicus</name>
    <name type="common">Schlegel's Japanese gecko</name>
    <dbReference type="NCBI Taxonomy" id="146911"/>
    <lineage>
        <taxon>Eukaryota</taxon>
        <taxon>Metazoa</taxon>
        <taxon>Chordata</taxon>
        <taxon>Craniata</taxon>
        <taxon>Vertebrata</taxon>
        <taxon>Euteleostomi</taxon>
        <taxon>Lepidosauria</taxon>
        <taxon>Squamata</taxon>
        <taxon>Bifurcata</taxon>
        <taxon>Gekkota</taxon>
        <taxon>Gekkonidae</taxon>
        <taxon>Gekkoninae</taxon>
        <taxon>Gekko</taxon>
    </lineage>
</organism>
<keyword evidence="6" id="KW-0378">Hydrolase</keyword>
<keyword evidence="4" id="KW-0540">Nuclease</keyword>
<gene>
    <name evidence="11" type="primary">LOC107107628</name>
</gene>
<evidence type="ECO:0000256" key="8">
    <source>
        <dbReference type="SAM" id="SignalP"/>
    </source>
</evidence>
<reference evidence="11" key="1">
    <citation type="submission" date="2025-08" db="UniProtKB">
        <authorList>
            <consortium name="RefSeq"/>
        </authorList>
    </citation>
    <scope>IDENTIFICATION</scope>
</reference>
<keyword evidence="8" id="KW-0732">Signal</keyword>
<name>A0ABM1JPN1_GEKJA</name>
<keyword evidence="7" id="KW-0539">Nucleus</keyword>
<evidence type="ECO:0000256" key="5">
    <source>
        <dbReference type="ARBA" id="ARBA00022723"/>
    </source>
</evidence>
<evidence type="ECO:0000256" key="6">
    <source>
        <dbReference type="ARBA" id="ARBA00022801"/>
    </source>
</evidence>
<keyword evidence="5" id="KW-0479">Metal-binding</keyword>
<evidence type="ECO:0000256" key="3">
    <source>
        <dbReference type="ARBA" id="ARBA00006958"/>
    </source>
</evidence>
<dbReference type="GeneID" id="107107628"/>
<proteinExistence type="inferred from homology"/>
<feature type="chain" id="PRO_5047320573" evidence="8">
    <location>
        <begin position="25"/>
        <end position="428"/>
    </location>
</feature>
<evidence type="ECO:0000256" key="2">
    <source>
        <dbReference type="ARBA" id="ARBA00004123"/>
    </source>
</evidence>
<evidence type="ECO:0000256" key="1">
    <source>
        <dbReference type="ARBA" id="ARBA00001968"/>
    </source>
</evidence>
<dbReference type="Proteomes" id="UP000694871">
    <property type="component" value="Unplaced"/>
</dbReference>
<dbReference type="Pfam" id="PF13359">
    <property type="entry name" value="DDE_Tnp_4"/>
    <property type="match status" value="1"/>
</dbReference>
<dbReference type="InterPro" id="IPR045249">
    <property type="entry name" value="HARBI1-like"/>
</dbReference>